<dbReference type="VEuPathDB" id="FungiDB:PLEOSDRAFT_1092191"/>
<dbReference type="PANTHER" id="PTHR11685">
    <property type="entry name" value="RBR FAMILY RING FINGER AND IBR DOMAIN-CONTAINING"/>
    <property type="match status" value="1"/>
</dbReference>
<dbReference type="InterPro" id="IPR047548">
    <property type="entry name" value="Rcat_RBR_RNF14"/>
</dbReference>
<sequence>MQDTVHECELLQQDELQVLESIYPEYVHRGANDATVELEIPIEFDSPQEVVIHDPCNRDGTLEGIQRLSLTVLPPLLLHLVLPKSYPTDAPPDIVHINSSQSWLPRLSCLRTLLLRMWTPGCTVLYNWIEYIRTGDFFESVDMIDKGAFRNVRIPNPVPKFLADLLASHQKQIVSANFMQSTYSCSVCLTEYKGTKCVQLSCNHTFCRSCLEDFWGLCITEGDVVRVGCPDPECVKAGRAATEDEVCRIVTEDQLTRWRWLREKRALENDPGAVSCPIPCCQALIPSPPSMDEDSGWVKLRTCPKCGFSFCNFCKRSWHGPLSSCPISAIESMILEYRALPEGDRKRDELEQRIGKKMFTKLIAKYEEELLNMKWLEASTMACPRCNVHVEKSLGCNHMTCVKCQQHFCYRCGQKLDPSNPYKHFSTLGISCYNKLFDFNAEEEEWEVLDNFERAFGAV</sequence>
<dbReference type="FunFam" id="3.30.40.10:FF:000051">
    <property type="entry name" value="RBR-type E3 ubiquitin transferase"/>
    <property type="match status" value="1"/>
</dbReference>
<evidence type="ECO:0000256" key="2">
    <source>
        <dbReference type="ARBA" id="ARBA00004167"/>
    </source>
</evidence>
<dbReference type="EMBL" id="KL198006">
    <property type="protein sequence ID" value="KDQ30573.1"/>
    <property type="molecule type" value="Genomic_DNA"/>
</dbReference>
<evidence type="ECO:0000256" key="7">
    <source>
        <dbReference type="ARBA" id="ARBA00022723"/>
    </source>
</evidence>
<evidence type="ECO:0000256" key="13">
    <source>
        <dbReference type="ARBA" id="ARBA00023136"/>
    </source>
</evidence>
<organism evidence="18 19">
    <name type="scientific">Pleurotus ostreatus (strain PC15)</name>
    <name type="common">Oyster mushroom</name>
    <dbReference type="NCBI Taxonomy" id="1137138"/>
    <lineage>
        <taxon>Eukaryota</taxon>
        <taxon>Fungi</taxon>
        <taxon>Dikarya</taxon>
        <taxon>Basidiomycota</taxon>
        <taxon>Agaricomycotina</taxon>
        <taxon>Agaricomycetes</taxon>
        <taxon>Agaricomycetidae</taxon>
        <taxon>Agaricales</taxon>
        <taxon>Pleurotineae</taxon>
        <taxon>Pleurotaceae</taxon>
        <taxon>Pleurotus</taxon>
    </lineage>
</organism>
<dbReference type="SMART" id="SM00647">
    <property type="entry name" value="IBR"/>
    <property type="match status" value="2"/>
</dbReference>
<evidence type="ECO:0000313" key="19">
    <source>
        <dbReference type="Proteomes" id="UP000027073"/>
    </source>
</evidence>
<dbReference type="CDD" id="cd23820">
    <property type="entry name" value="RWD_RNF14"/>
    <property type="match status" value="1"/>
</dbReference>
<keyword evidence="12" id="KW-1133">Transmembrane helix</keyword>
<protein>
    <recommendedName>
        <fullName evidence="4">RBR-type E3 ubiquitin transferase</fullName>
        <ecNumber evidence="4">2.3.2.31</ecNumber>
    </recommendedName>
</protein>
<keyword evidence="10" id="KW-0833">Ubl conjugation pathway</keyword>
<dbReference type="AlphaFoldDB" id="A0A067NR74"/>
<dbReference type="InParanoid" id="A0A067NR74"/>
<dbReference type="GO" id="GO:0061630">
    <property type="term" value="F:ubiquitin protein ligase activity"/>
    <property type="evidence" value="ECO:0007669"/>
    <property type="project" value="UniProtKB-EC"/>
</dbReference>
<evidence type="ECO:0000259" key="16">
    <source>
        <dbReference type="PROSITE" id="PS50089"/>
    </source>
</evidence>
<comment type="subcellular location">
    <subcellularLocation>
        <location evidence="2">Membrane</location>
        <topology evidence="2">Single-pass membrane protein</topology>
    </subcellularLocation>
</comment>
<dbReference type="InterPro" id="IPR006575">
    <property type="entry name" value="RWD_dom"/>
</dbReference>
<dbReference type="InterPro" id="IPR016135">
    <property type="entry name" value="UBQ-conjugating_enzyme/RWD"/>
</dbReference>
<dbReference type="CDD" id="cd23134">
    <property type="entry name" value="RING-HC_ITT1-like"/>
    <property type="match status" value="1"/>
</dbReference>
<dbReference type="InterPro" id="IPR017907">
    <property type="entry name" value="Znf_RING_CS"/>
</dbReference>
<dbReference type="Gene3D" id="3.30.40.10">
    <property type="entry name" value="Zinc/RING finger domain, C3HC4 (zinc finger)"/>
    <property type="match status" value="1"/>
</dbReference>
<evidence type="ECO:0000313" key="18">
    <source>
        <dbReference type="EMBL" id="KDQ30573.1"/>
    </source>
</evidence>
<keyword evidence="9 15" id="KW-0863">Zinc-finger</keyword>
<dbReference type="SMART" id="SM00591">
    <property type="entry name" value="RWD"/>
    <property type="match status" value="1"/>
</dbReference>
<dbReference type="GO" id="GO:0005737">
    <property type="term" value="C:cytoplasm"/>
    <property type="evidence" value="ECO:0007669"/>
    <property type="project" value="UniProtKB-ARBA"/>
</dbReference>
<dbReference type="EC" id="2.3.2.31" evidence="4"/>
<dbReference type="Pfam" id="PF22191">
    <property type="entry name" value="IBR_1"/>
    <property type="match status" value="1"/>
</dbReference>
<feature type="domain" description="RING-type" evidence="16">
    <location>
        <begin position="185"/>
        <end position="230"/>
    </location>
</feature>
<dbReference type="SUPFAM" id="SSF54495">
    <property type="entry name" value="UBC-like"/>
    <property type="match status" value="1"/>
</dbReference>
<dbReference type="InterPro" id="IPR018957">
    <property type="entry name" value="Znf_C3HC4_RING-type"/>
</dbReference>
<dbReference type="InterPro" id="IPR002867">
    <property type="entry name" value="IBR_dom"/>
</dbReference>
<dbReference type="CDD" id="cd20341">
    <property type="entry name" value="BRcat_RBR_RNF14"/>
    <property type="match status" value="1"/>
</dbReference>
<dbReference type="PROSITE" id="PS00518">
    <property type="entry name" value="ZF_RING_1"/>
    <property type="match status" value="1"/>
</dbReference>
<dbReference type="Proteomes" id="UP000027073">
    <property type="component" value="Unassembled WGS sequence"/>
</dbReference>
<dbReference type="STRING" id="1137138.A0A067NR74"/>
<dbReference type="GO" id="GO:0016567">
    <property type="term" value="P:protein ubiquitination"/>
    <property type="evidence" value="ECO:0007669"/>
    <property type="project" value="InterPro"/>
</dbReference>
<evidence type="ECO:0000259" key="17">
    <source>
        <dbReference type="PROSITE" id="PS51873"/>
    </source>
</evidence>
<gene>
    <name evidence="18" type="ORF">PLEOSDRAFT_1092191</name>
</gene>
<comment type="catalytic activity">
    <reaction evidence="1">
        <text>[E2 ubiquitin-conjugating enzyme]-S-ubiquitinyl-L-cysteine + [acceptor protein]-L-lysine = [E2 ubiquitin-conjugating enzyme]-L-cysteine + [acceptor protein]-N(6)-ubiquitinyl-L-lysine.</text>
        <dbReference type="EC" id="2.3.2.31"/>
    </reaction>
</comment>
<dbReference type="Gene3D" id="1.20.120.1750">
    <property type="match status" value="1"/>
</dbReference>
<evidence type="ECO:0000256" key="4">
    <source>
        <dbReference type="ARBA" id="ARBA00012251"/>
    </source>
</evidence>
<dbReference type="PROSITE" id="PS50089">
    <property type="entry name" value="ZF_RING_2"/>
    <property type="match status" value="1"/>
</dbReference>
<keyword evidence="13" id="KW-0472">Membrane</keyword>
<dbReference type="Pfam" id="PF01485">
    <property type="entry name" value="IBR"/>
    <property type="match status" value="1"/>
</dbReference>
<dbReference type="InterPro" id="IPR013083">
    <property type="entry name" value="Znf_RING/FYVE/PHD"/>
</dbReference>
<dbReference type="GO" id="GO:0008270">
    <property type="term" value="F:zinc ion binding"/>
    <property type="evidence" value="ECO:0007669"/>
    <property type="project" value="UniProtKB-KW"/>
</dbReference>
<evidence type="ECO:0000256" key="14">
    <source>
        <dbReference type="ARBA" id="ARBA00044508"/>
    </source>
</evidence>
<comment type="similarity">
    <text evidence="14">Belongs to the RBR family. RNF14 subfamily.</text>
</comment>
<dbReference type="Gene3D" id="3.10.110.10">
    <property type="entry name" value="Ubiquitin Conjugating Enzyme"/>
    <property type="match status" value="1"/>
</dbReference>
<dbReference type="InterPro" id="IPR044066">
    <property type="entry name" value="TRIAD_supradom"/>
</dbReference>
<accession>A0A067NR74</accession>
<dbReference type="Pfam" id="PF05773">
    <property type="entry name" value="RWD"/>
    <property type="match status" value="1"/>
</dbReference>
<dbReference type="Pfam" id="PF00097">
    <property type="entry name" value="zf-C3HC4"/>
    <property type="match status" value="1"/>
</dbReference>
<proteinExistence type="inferred from homology"/>
<dbReference type="GO" id="GO:0031090">
    <property type="term" value="C:organelle membrane"/>
    <property type="evidence" value="ECO:0007669"/>
    <property type="project" value="UniProtKB-ARBA"/>
</dbReference>
<dbReference type="PROSITE" id="PS51873">
    <property type="entry name" value="TRIAD"/>
    <property type="match status" value="1"/>
</dbReference>
<evidence type="ECO:0000256" key="10">
    <source>
        <dbReference type="ARBA" id="ARBA00022786"/>
    </source>
</evidence>
<dbReference type="SUPFAM" id="SSF57850">
    <property type="entry name" value="RING/U-box"/>
    <property type="match status" value="3"/>
</dbReference>
<dbReference type="CDD" id="cd20354">
    <property type="entry name" value="Rcat_RBR_RNF14"/>
    <property type="match status" value="1"/>
</dbReference>
<reference evidence="19" key="1">
    <citation type="journal article" date="2014" name="Proc. Natl. Acad. Sci. U.S.A.">
        <title>Extensive sampling of basidiomycete genomes demonstrates inadequacy of the white-rot/brown-rot paradigm for wood decay fungi.</title>
        <authorList>
            <person name="Riley R."/>
            <person name="Salamov A.A."/>
            <person name="Brown D.W."/>
            <person name="Nagy L.G."/>
            <person name="Floudas D."/>
            <person name="Held B.W."/>
            <person name="Levasseur A."/>
            <person name="Lombard V."/>
            <person name="Morin E."/>
            <person name="Otillar R."/>
            <person name="Lindquist E.A."/>
            <person name="Sun H."/>
            <person name="LaButti K.M."/>
            <person name="Schmutz J."/>
            <person name="Jabbour D."/>
            <person name="Luo H."/>
            <person name="Baker S.E."/>
            <person name="Pisabarro A.G."/>
            <person name="Walton J.D."/>
            <person name="Blanchette R.A."/>
            <person name="Henrissat B."/>
            <person name="Martin F."/>
            <person name="Cullen D."/>
            <person name="Hibbett D.S."/>
            <person name="Grigoriev I.V."/>
        </authorList>
    </citation>
    <scope>NUCLEOTIDE SEQUENCE [LARGE SCALE GENOMIC DNA]</scope>
    <source>
        <strain evidence="19">PC15</strain>
    </source>
</reference>
<evidence type="ECO:0000256" key="12">
    <source>
        <dbReference type="ARBA" id="ARBA00022989"/>
    </source>
</evidence>
<keyword evidence="7" id="KW-0479">Metal-binding</keyword>
<evidence type="ECO:0000256" key="15">
    <source>
        <dbReference type="PROSITE-ProRule" id="PRU00175"/>
    </source>
</evidence>
<keyword evidence="11" id="KW-0862">Zinc</keyword>
<evidence type="ECO:0000256" key="9">
    <source>
        <dbReference type="ARBA" id="ARBA00022771"/>
    </source>
</evidence>
<feature type="domain" description="RING-type" evidence="17">
    <location>
        <begin position="181"/>
        <end position="436"/>
    </location>
</feature>
<keyword evidence="5" id="KW-0808">Transferase</keyword>
<dbReference type="HOGENOM" id="CLU_021364_2_2_1"/>
<evidence type="ECO:0000256" key="11">
    <source>
        <dbReference type="ARBA" id="ARBA00022833"/>
    </source>
</evidence>
<dbReference type="InterPro" id="IPR031127">
    <property type="entry name" value="E3_UB_ligase_RBR"/>
</dbReference>
<evidence type="ECO:0000256" key="8">
    <source>
        <dbReference type="ARBA" id="ARBA00022737"/>
    </source>
</evidence>
<name>A0A067NR74_PLEO1</name>
<evidence type="ECO:0000256" key="1">
    <source>
        <dbReference type="ARBA" id="ARBA00001798"/>
    </source>
</evidence>
<evidence type="ECO:0000256" key="3">
    <source>
        <dbReference type="ARBA" id="ARBA00004906"/>
    </source>
</evidence>
<keyword evidence="6" id="KW-0812">Transmembrane</keyword>
<keyword evidence="8" id="KW-0677">Repeat</keyword>
<dbReference type="InterPro" id="IPR001841">
    <property type="entry name" value="Znf_RING"/>
</dbReference>
<evidence type="ECO:0000256" key="5">
    <source>
        <dbReference type="ARBA" id="ARBA00022679"/>
    </source>
</evidence>
<dbReference type="OrthoDB" id="1431934at2759"/>
<evidence type="ECO:0000256" key="6">
    <source>
        <dbReference type="ARBA" id="ARBA00022692"/>
    </source>
</evidence>
<comment type="pathway">
    <text evidence="3">Protein modification; protein ubiquitination.</text>
</comment>
<dbReference type="FunCoup" id="A0A067NR74">
    <property type="interactions" value="131"/>
</dbReference>